<dbReference type="PANTHER" id="PTHR46114">
    <property type="entry name" value="APPLE DOMAIN-CONTAINING PROTEIN"/>
    <property type="match status" value="1"/>
</dbReference>
<accession>A0A9N9SZE8</accession>
<dbReference type="EMBL" id="OU898278">
    <property type="protein sequence ID" value="CAG9831070.1"/>
    <property type="molecule type" value="Genomic_DNA"/>
</dbReference>
<protein>
    <submittedName>
        <fullName evidence="1">Uncharacterized protein</fullName>
    </submittedName>
</protein>
<dbReference type="Proteomes" id="UP001153709">
    <property type="component" value="Chromosome 3"/>
</dbReference>
<proteinExistence type="predicted"/>
<reference evidence="1" key="1">
    <citation type="submission" date="2022-01" db="EMBL/GenBank/DDBJ databases">
        <authorList>
            <person name="King R."/>
        </authorList>
    </citation>
    <scope>NUCLEOTIDE SEQUENCE</scope>
</reference>
<dbReference type="OrthoDB" id="6744094at2759"/>
<dbReference type="PANTHER" id="PTHR46114:SF1">
    <property type="entry name" value="ZAD DOMAIN-CONTAINING PROTEIN"/>
    <property type="match status" value="1"/>
</dbReference>
<gene>
    <name evidence="1" type="ORF">DIABBA_LOCUS4702</name>
</gene>
<keyword evidence="2" id="KW-1185">Reference proteome</keyword>
<dbReference type="AlphaFoldDB" id="A0A9N9SZE8"/>
<evidence type="ECO:0000313" key="2">
    <source>
        <dbReference type="Proteomes" id="UP001153709"/>
    </source>
</evidence>
<organism evidence="1 2">
    <name type="scientific">Diabrotica balteata</name>
    <name type="common">Banded cucumber beetle</name>
    <dbReference type="NCBI Taxonomy" id="107213"/>
    <lineage>
        <taxon>Eukaryota</taxon>
        <taxon>Metazoa</taxon>
        <taxon>Ecdysozoa</taxon>
        <taxon>Arthropoda</taxon>
        <taxon>Hexapoda</taxon>
        <taxon>Insecta</taxon>
        <taxon>Pterygota</taxon>
        <taxon>Neoptera</taxon>
        <taxon>Endopterygota</taxon>
        <taxon>Coleoptera</taxon>
        <taxon>Polyphaga</taxon>
        <taxon>Cucujiformia</taxon>
        <taxon>Chrysomeloidea</taxon>
        <taxon>Chrysomelidae</taxon>
        <taxon>Galerucinae</taxon>
        <taxon>Diabroticina</taxon>
        <taxon>Diabroticites</taxon>
        <taxon>Diabrotica</taxon>
    </lineage>
</organism>
<sequence>MVENYKKLGCNMSVKLYFLDSHVDYFPENLRAVSKELEARFYQDIKEMKRRYQGTWGIRMMLITAGP</sequence>
<name>A0A9N9SZE8_DIABA</name>
<evidence type="ECO:0000313" key="1">
    <source>
        <dbReference type="EMBL" id="CAG9831070.1"/>
    </source>
</evidence>